<dbReference type="OrthoDB" id="2724453at2759"/>
<name>A0A1M2VMZ4_TRAPU</name>
<sequence>MALSPCQVCFVDTRKRCAACKTSHYCSSEHQRSDRRRHARECAVLAAGLDSQVEFPLKVKAVLFPVSGGKPRIIDVSYRLGHWPTTPNIPKHDLDLLPVLGDTRMALPVTIQRDGPKPSAPPLGHTLTLVHTLEYADEGRTRNRCIERIAPKGFPWRGNAVGFRNTPPAERIAQYDDVTEDDVRVFTKYFAEGGDGRNVLDADTQALLDAIPRGVDTVIF</sequence>
<dbReference type="Gene3D" id="6.10.140.2220">
    <property type="match status" value="1"/>
</dbReference>
<evidence type="ECO:0000313" key="7">
    <source>
        <dbReference type="Proteomes" id="UP000184267"/>
    </source>
</evidence>
<dbReference type="Proteomes" id="UP000184267">
    <property type="component" value="Unassembled WGS sequence"/>
</dbReference>
<dbReference type="InterPro" id="IPR002893">
    <property type="entry name" value="Znf_MYND"/>
</dbReference>
<dbReference type="PROSITE" id="PS01360">
    <property type="entry name" value="ZF_MYND_1"/>
    <property type="match status" value="1"/>
</dbReference>
<feature type="domain" description="MYND-type" evidence="5">
    <location>
        <begin position="6"/>
        <end position="42"/>
    </location>
</feature>
<keyword evidence="3" id="KW-0862">Zinc</keyword>
<evidence type="ECO:0000256" key="2">
    <source>
        <dbReference type="ARBA" id="ARBA00022771"/>
    </source>
</evidence>
<dbReference type="GO" id="GO:0008270">
    <property type="term" value="F:zinc ion binding"/>
    <property type="evidence" value="ECO:0007669"/>
    <property type="project" value="UniProtKB-KW"/>
</dbReference>
<dbReference type="PROSITE" id="PS50865">
    <property type="entry name" value="ZF_MYND_2"/>
    <property type="match status" value="1"/>
</dbReference>
<dbReference type="Pfam" id="PF01753">
    <property type="entry name" value="zf-MYND"/>
    <property type="match status" value="1"/>
</dbReference>
<dbReference type="AlphaFoldDB" id="A0A1M2VMZ4"/>
<evidence type="ECO:0000256" key="4">
    <source>
        <dbReference type="PROSITE-ProRule" id="PRU00134"/>
    </source>
</evidence>
<comment type="caution">
    <text evidence="6">The sequence shown here is derived from an EMBL/GenBank/DDBJ whole genome shotgun (WGS) entry which is preliminary data.</text>
</comment>
<protein>
    <recommendedName>
        <fullName evidence="5">MYND-type domain-containing protein</fullName>
    </recommendedName>
</protein>
<accession>A0A1M2VMZ4</accession>
<evidence type="ECO:0000259" key="5">
    <source>
        <dbReference type="PROSITE" id="PS50865"/>
    </source>
</evidence>
<keyword evidence="2 4" id="KW-0863">Zinc-finger</keyword>
<gene>
    <name evidence="6" type="ORF">TRAPUB_103</name>
</gene>
<organism evidence="6 7">
    <name type="scientific">Trametes pubescens</name>
    <name type="common">White-rot fungus</name>
    <dbReference type="NCBI Taxonomy" id="154538"/>
    <lineage>
        <taxon>Eukaryota</taxon>
        <taxon>Fungi</taxon>
        <taxon>Dikarya</taxon>
        <taxon>Basidiomycota</taxon>
        <taxon>Agaricomycotina</taxon>
        <taxon>Agaricomycetes</taxon>
        <taxon>Polyporales</taxon>
        <taxon>Polyporaceae</taxon>
        <taxon>Trametes</taxon>
    </lineage>
</organism>
<dbReference type="EMBL" id="MNAD01000991">
    <property type="protein sequence ID" value="OJT08969.1"/>
    <property type="molecule type" value="Genomic_DNA"/>
</dbReference>
<reference evidence="6 7" key="1">
    <citation type="submission" date="2016-10" db="EMBL/GenBank/DDBJ databases">
        <title>Genome sequence of the basidiomycete white-rot fungus Trametes pubescens.</title>
        <authorList>
            <person name="Makela M.R."/>
            <person name="Granchi Z."/>
            <person name="Peng M."/>
            <person name="De Vries R.P."/>
            <person name="Grigoriev I."/>
            <person name="Riley R."/>
            <person name="Hilden K."/>
        </authorList>
    </citation>
    <scope>NUCLEOTIDE SEQUENCE [LARGE SCALE GENOMIC DNA]</scope>
    <source>
        <strain evidence="6 7">FBCC735</strain>
    </source>
</reference>
<dbReference type="STRING" id="154538.A0A1M2VMZ4"/>
<evidence type="ECO:0000313" key="6">
    <source>
        <dbReference type="EMBL" id="OJT08969.1"/>
    </source>
</evidence>
<evidence type="ECO:0000256" key="3">
    <source>
        <dbReference type="ARBA" id="ARBA00022833"/>
    </source>
</evidence>
<proteinExistence type="predicted"/>
<evidence type="ECO:0000256" key="1">
    <source>
        <dbReference type="ARBA" id="ARBA00022723"/>
    </source>
</evidence>
<keyword evidence="1" id="KW-0479">Metal-binding</keyword>
<dbReference type="OMA" id="FTKYFAE"/>
<dbReference type="SUPFAM" id="SSF144232">
    <property type="entry name" value="HIT/MYND zinc finger-like"/>
    <property type="match status" value="1"/>
</dbReference>
<keyword evidence="7" id="KW-1185">Reference proteome</keyword>